<proteinExistence type="predicted"/>
<feature type="transmembrane region" description="Helical" evidence="2">
    <location>
        <begin position="166"/>
        <end position="188"/>
    </location>
</feature>
<accession>A0A7K0DKU1</accession>
<dbReference type="InterPro" id="IPR025403">
    <property type="entry name" value="TgpA-like_C"/>
</dbReference>
<organism evidence="4 5">
    <name type="scientific">Nocardia aurantia</name>
    <dbReference type="NCBI Taxonomy" id="2585199"/>
    <lineage>
        <taxon>Bacteria</taxon>
        <taxon>Bacillati</taxon>
        <taxon>Actinomycetota</taxon>
        <taxon>Actinomycetes</taxon>
        <taxon>Mycobacteriales</taxon>
        <taxon>Nocardiaceae</taxon>
        <taxon>Nocardia</taxon>
    </lineage>
</organism>
<evidence type="ECO:0000256" key="2">
    <source>
        <dbReference type="SAM" id="Phobius"/>
    </source>
</evidence>
<dbReference type="RefSeq" id="WP_227837525.1">
    <property type="nucleotide sequence ID" value="NZ_WEGI01000004.1"/>
</dbReference>
<reference evidence="4 5" key="1">
    <citation type="submission" date="2019-10" db="EMBL/GenBank/DDBJ databases">
        <title>Nocardia macrotermitis sp. nov. and Nocardia aurantia sp. nov., isolated from the gut of fungus growing-termite Macrotermes natalensis.</title>
        <authorList>
            <person name="Benndorf R."/>
            <person name="Schwitalla J."/>
            <person name="Martin K."/>
            <person name="De Beer W."/>
            <person name="Kaster A.-K."/>
            <person name="Vollmers J."/>
            <person name="Poulsen M."/>
            <person name="Beemelmanns C."/>
        </authorList>
    </citation>
    <scope>NUCLEOTIDE SEQUENCE [LARGE SCALE GENOMIC DNA]</scope>
    <source>
        <strain evidence="4 5">RB56</strain>
    </source>
</reference>
<comment type="caution">
    <text evidence="4">The sequence shown here is derived from an EMBL/GenBank/DDBJ whole genome shotgun (WGS) entry which is preliminary data.</text>
</comment>
<evidence type="ECO:0000313" key="4">
    <source>
        <dbReference type="EMBL" id="MQY26393.1"/>
    </source>
</evidence>
<feature type="domain" description="Protein-glutamine gamma-glutamyltransferase-like C-terminal" evidence="3">
    <location>
        <begin position="237"/>
        <end position="305"/>
    </location>
</feature>
<evidence type="ECO:0000313" key="5">
    <source>
        <dbReference type="Proteomes" id="UP000431401"/>
    </source>
</evidence>
<feature type="transmembrane region" description="Helical" evidence="2">
    <location>
        <begin position="12"/>
        <end position="32"/>
    </location>
</feature>
<name>A0A7K0DKU1_9NOCA</name>
<evidence type="ECO:0000256" key="1">
    <source>
        <dbReference type="SAM" id="MobiDB-lite"/>
    </source>
</evidence>
<keyword evidence="2" id="KW-1133">Transmembrane helix</keyword>
<gene>
    <name evidence="4" type="ORF">NRB56_19600</name>
</gene>
<sequence>MVVRDGGVRRGTAVRSALALVALVLTVVALQGEIPAGTGAGQPVPVSSSRSQSVAVLVVLGVAAVSVIAAALFRYLRHGNERAATAAAETSVPWRTWRFGLRQWIFLGAALAVTAGIIAAMAIGAGLPARPAATRSPAETTDRTAGRTDDSAPQPVSPSAGEGPNLVVAAATGGVVVAVALAGTVIAARSGRKRTEVAAPDEDDDAIVVRVLATAAERGLAEVIEGGADARGAIIACYTAMENALTEIRDVAPARSDTASEVLARAVAKGVIRRRAATGLVELFAEARFSGHPITDAHRTAAAGLLAEVLAELEVRQ</sequence>
<feature type="transmembrane region" description="Helical" evidence="2">
    <location>
        <begin position="52"/>
        <end position="73"/>
    </location>
</feature>
<dbReference type="Proteomes" id="UP000431401">
    <property type="component" value="Unassembled WGS sequence"/>
</dbReference>
<keyword evidence="5" id="KW-1185">Reference proteome</keyword>
<evidence type="ECO:0000259" key="3">
    <source>
        <dbReference type="Pfam" id="PF13559"/>
    </source>
</evidence>
<dbReference type="AlphaFoldDB" id="A0A7K0DKU1"/>
<feature type="compositionally biased region" description="Basic and acidic residues" evidence="1">
    <location>
        <begin position="140"/>
        <end position="150"/>
    </location>
</feature>
<keyword evidence="2" id="KW-0812">Transmembrane</keyword>
<dbReference type="EMBL" id="WEGI01000004">
    <property type="protein sequence ID" value="MQY26393.1"/>
    <property type="molecule type" value="Genomic_DNA"/>
</dbReference>
<keyword evidence="2" id="KW-0472">Membrane</keyword>
<protein>
    <recommendedName>
        <fullName evidence="3">Protein-glutamine gamma-glutamyltransferase-like C-terminal domain-containing protein</fullName>
    </recommendedName>
</protein>
<feature type="transmembrane region" description="Helical" evidence="2">
    <location>
        <begin position="104"/>
        <end position="127"/>
    </location>
</feature>
<dbReference type="Pfam" id="PF13559">
    <property type="entry name" value="DUF4129"/>
    <property type="match status" value="1"/>
</dbReference>
<feature type="region of interest" description="Disordered" evidence="1">
    <location>
        <begin position="130"/>
        <end position="163"/>
    </location>
</feature>